<evidence type="ECO:0000313" key="2">
    <source>
        <dbReference type="WBParaSite" id="PS1159_v2.g16133.t1"/>
    </source>
</evidence>
<organism evidence="1 2">
    <name type="scientific">Panagrolaimus sp. PS1159</name>
    <dbReference type="NCBI Taxonomy" id="55785"/>
    <lineage>
        <taxon>Eukaryota</taxon>
        <taxon>Metazoa</taxon>
        <taxon>Ecdysozoa</taxon>
        <taxon>Nematoda</taxon>
        <taxon>Chromadorea</taxon>
        <taxon>Rhabditida</taxon>
        <taxon>Tylenchina</taxon>
        <taxon>Panagrolaimomorpha</taxon>
        <taxon>Panagrolaimoidea</taxon>
        <taxon>Panagrolaimidae</taxon>
        <taxon>Panagrolaimus</taxon>
    </lineage>
</organism>
<dbReference type="Proteomes" id="UP000887580">
    <property type="component" value="Unplaced"/>
</dbReference>
<evidence type="ECO:0000313" key="1">
    <source>
        <dbReference type="Proteomes" id="UP000887580"/>
    </source>
</evidence>
<protein>
    <submittedName>
        <fullName evidence="2">ShKT domain-containing protein</fullName>
    </submittedName>
</protein>
<name>A0AC35FCM8_9BILA</name>
<reference evidence="2" key="1">
    <citation type="submission" date="2022-11" db="UniProtKB">
        <authorList>
            <consortium name="WormBaseParasite"/>
        </authorList>
    </citation>
    <scope>IDENTIFICATION</scope>
</reference>
<dbReference type="WBParaSite" id="PS1159_v2.g16133.t1">
    <property type="protein sequence ID" value="PS1159_v2.g16133.t1"/>
    <property type="gene ID" value="PS1159_v2.g16133"/>
</dbReference>
<sequence>MTEQCPKTCGRCSSVVQQATTQMATTAMATTSSPCFDKVGANGASDCPRLAYLCNDANYYKLMTEQCPKTCGRCSSASGGAGTPLTTAAPSNSCVDKTKADGTSDCPKDAYLCNNPAYYNLMTQQCPKTCGRC</sequence>
<accession>A0AC35FCM8</accession>
<proteinExistence type="predicted"/>